<proteinExistence type="predicted"/>
<dbReference type="WBParaSite" id="ES5_v2.g11156.t1">
    <property type="protein sequence ID" value="ES5_v2.g11156.t1"/>
    <property type="gene ID" value="ES5_v2.g11156"/>
</dbReference>
<dbReference type="Proteomes" id="UP000887579">
    <property type="component" value="Unplaced"/>
</dbReference>
<sequence>MTLNPFRACLECLQGPSFSATESYAHLREEVHCVKLDTNFMGNEVVLLKSGTRICGAGGALATAPIVQNKAYFQVTIQQSGIWGIGVATRSADLTKSPVVENAYMLHHDGRVLSNGEEVGTITTPMNEGDSIGIAFDHIDLKFYKGEEELPITIPNIRGQVYPCAFVDDNAILDFKFRTFDLHPPLGYEEIMLEQTLL</sequence>
<protein>
    <submittedName>
        <fullName evidence="2">SPRY domain-containing protein</fullName>
    </submittedName>
</protein>
<name>A0AC34F2M0_9BILA</name>
<evidence type="ECO:0000313" key="2">
    <source>
        <dbReference type="WBParaSite" id="ES5_v2.g11156.t1"/>
    </source>
</evidence>
<organism evidence="1 2">
    <name type="scientific">Panagrolaimus sp. ES5</name>
    <dbReference type="NCBI Taxonomy" id="591445"/>
    <lineage>
        <taxon>Eukaryota</taxon>
        <taxon>Metazoa</taxon>
        <taxon>Ecdysozoa</taxon>
        <taxon>Nematoda</taxon>
        <taxon>Chromadorea</taxon>
        <taxon>Rhabditida</taxon>
        <taxon>Tylenchina</taxon>
        <taxon>Panagrolaimomorpha</taxon>
        <taxon>Panagrolaimoidea</taxon>
        <taxon>Panagrolaimidae</taxon>
        <taxon>Panagrolaimus</taxon>
    </lineage>
</organism>
<evidence type="ECO:0000313" key="1">
    <source>
        <dbReference type="Proteomes" id="UP000887579"/>
    </source>
</evidence>
<reference evidence="2" key="1">
    <citation type="submission" date="2022-11" db="UniProtKB">
        <authorList>
            <consortium name="WormBaseParasite"/>
        </authorList>
    </citation>
    <scope>IDENTIFICATION</scope>
</reference>
<accession>A0AC34F2M0</accession>